<dbReference type="EC" id="3.1.-.-" evidence="5"/>
<dbReference type="PROSITE" id="PS01090">
    <property type="entry name" value="TATD_2"/>
    <property type="match status" value="1"/>
</dbReference>
<dbReference type="NCBIfam" id="TIGR00010">
    <property type="entry name" value="YchF/TatD family DNA exonuclease"/>
    <property type="match status" value="1"/>
</dbReference>
<sequence>MFTDSHCHLSFPELRENLPEIRQAMQTAQVDRALCICTTLEEFETVHQLATTYDNFWCTVGVHPDNQDVQEPGFDDLVRFAGLAKVVGIGETGLDYYRLGERTVADMEWQRERFRVHIRAARHTGKPLVIHTRNASEDTLAILKEEGGSAGKNAPARGVFHCFTETQAVARAALDLGFYISFSGVITFKNAADIREVARFVPLDRILIETDSPYLAPMPYRGKTNNPSYVPLVAQKISEIKQVSLEVIAQATSRNFEQLFTGVNT</sequence>
<feature type="binding site" evidence="4">
    <location>
        <position position="161"/>
    </location>
    <ligand>
        <name>a divalent metal cation</name>
        <dbReference type="ChEBI" id="CHEBI:60240"/>
        <label>2</label>
    </ligand>
</feature>
<comment type="similarity">
    <text evidence="1">Belongs to the metallo-dependent hydrolases superfamily. TatD-type hydrolase family.</text>
</comment>
<evidence type="ECO:0000256" key="2">
    <source>
        <dbReference type="ARBA" id="ARBA00022723"/>
    </source>
</evidence>
<proteinExistence type="inferred from homology"/>
<dbReference type="Pfam" id="PF01026">
    <property type="entry name" value="TatD_DNase"/>
    <property type="match status" value="1"/>
</dbReference>
<feature type="binding site" evidence="4">
    <location>
        <position position="131"/>
    </location>
    <ligand>
        <name>a divalent metal cation</name>
        <dbReference type="ChEBI" id="CHEBI:60240"/>
        <label>2</label>
    </ligand>
</feature>
<dbReference type="InterPro" id="IPR032466">
    <property type="entry name" value="Metal_Hydrolase"/>
</dbReference>
<keyword evidence="3 5" id="KW-0378">Hydrolase</keyword>
<evidence type="ECO:0000256" key="1">
    <source>
        <dbReference type="ARBA" id="ARBA00009275"/>
    </source>
</evidence>
<accession>A0AAU7LL66</accession>
<protein>
    <submittedName>
        <fullName evidence="5">TatD family hydrolase</fullName>
        <ecNumber evidence="5">3.1.-.-</ecNumber>
    </submittedName>
</protein>
<dbReference type="GO" id="GO:0016788">
    <property type="term" value="F:hydrolase activity, acting on ester bonds"/>
    <property type="evidence" value="ECO:0007669"/>
    <property type="project" value="InterPro"/>
</dbReference>
<dbReference type="PIRSF" id="PIRSF005902">
    <property type="entry name" value="DNase_TatD"/>
    <property type="match status" value="1"/>
</dbReference>
<evidence type="ECO:0000313" key="5">
    <source>
        <dbReference type="EMBL" id="XBP68352.1"/>
    </source>
</evidence>
<feature type="binding site" evidence="4">
    <location>
        <position position="6"/>
    </location>
    <ligand>
        <name>a divalent metal cation</name>
        <dbReference type="ChEBI" id="CHEBI:60240"/>
        <label>1</label>
    </ligand>
</feature>
<dbReference type="AlphaFoldDB" id="A0AAU7LL66"/>
<feature type="binding site" evidence="4">
    <location>
        <position position="8"/>
    </location>
    <ligand>
        <name>a divalent metal cation</name>
        <dbReference type="ChEBI" id="CHEBI:60240"/>
        <label>1</label>
    </ligand>
</feature>
<dbReference type="GO" id="GO:0004536">
    <property type="term" value="F:DNA nuclease activity"/>
    <property type="evidence" value="ECO:0007669"/>
    <property type="project" value="InterPro"/>
</dbReference>
<dbReference type="EMBL" id="CP157675">
    <property type="protein sequence ID" value="XBP68352.1"/>
    <property type="molecule type" value="Genomic_DNA"/>
</dbReference>
<dbReference type="Gene3D" id="3.20.20.140">
    <property type="entry name" value="Metal-dependent hydrolases"/>
    <property type="match status" value="1"/>
</dbReference>
<dbReference type="InterPro" id="IPR018228">
    <property type="entry name" value="DNase_TatD-rel_CS"/>
</dbReference>
<dbReference type="RefSeq" id="WP_349276353.1">
    <property type="nucleotide sequence ID" value="NZ_CBCSCU010000030.1"/>
</dbReference>
<dbReference type="PANTHER" id="PTHR46124:SF2">
    <property type="entry name" value="D-AMINOACYL-TRNA DEACYLASE"/>
    <property type="match status" value="1"/>
</dbReference>
<evidence type="ECO:0000256" key="3">
    <source>
        <dbReference type="ARBA" id="ARBA00022801"/>
    </source>
</evidence>
<dbReference type="PROSITE" id="PS01091">
    <property type="entry name" value="TATD_3"/>
    <property type="match status" value="1"/>
</dbReference>
<reference evidence="5" key="1">
    <citation type="submission" date="2024-05" db="EMBL/GenBank/DDBJ databases">
        <authorList>
            <person name="Bunk B."/>
            <person name="Swiderski J."/>
            <person name="Sproer C."/>
            <person name="Thiel V."/>
        </authorList>
    </citation>
    <scope>NUCLEOTIDE SEQUENCE</scope>
    <source>
        <strain evidence="5">DSM 17735</strain>
    </source>
</reference>
<dbReference type="FunFam" id="3.20.20.140:FF:000005">
    <property type="entry name" value="TatD family hydrolase"/>
    <property type="match status" value="1"/>
</dbReference>
<keyword evidence="2 4" id="KW-0479">Metal-binding</keyword>
<dbReference type="SUPFAM" id="SSF51556">
    <property type="entry name" value="Metallo-dependent hydrolases"/>
    <property type="match status" value="1"/>
</dbReference>
<dbReference type="GO" id="GO:0005829">
    <property type="term" value="C:cytosol"/>
    <property type="evidence" value="ECO:0007669"/>
    <property type="project" value="TreeGrafter"/>
</dbReference>
<organism evidence="5">
    <name type="scientific">Polaromonas hydrogenivorans</name>
    <dbReference type="NCBI Taxonomy" id="335476"/>
    <lineage>
        <taxon>Bacteria</taxon>
        <taxon>Pseudomonadati</taxon>
        <taxon>Pseudomonadota</taxon>
        <taxon>Betaproteobacteria</taxon>
        <taxon>Burkholderiales</taxon>
        <taxon>Comamonadaceae</taxon>
        <taxon>Polaromonas</taxon>
    </lineage>
</organism>
<evidence type="ECO:0000256" key="4">
    <source>
        <dbReference type="PIRSR" id="PIRSR005902-1"/>
    </source>
</evidence>
<dbReference type="GO" id="GO:0046872">
    <property type="term" value="F:metal ion binding"/>
    <property type="evidence" value="ECO:0007669"/>
    <property type="project" value="UniProtKB-KW"/>
</dbReference>
<dbReference type="CDD" id="cd01310">
    <property type="entry name" value="TatD_DNAse"/>
    <property type="match status" value="1"/>
</dbReference>
<feature type="binding site" evidence="4">
    <location>
        <position position="91"/>
    </location>
    <ligand>
        <name>a divalent metal cation</name>
        <dbReference type="ChEBI" id="CHEBI:60240"/>
        <label>1</label>
    </ligand>
</feature>
<dbReference type="InterPro" id="IPR001130">
    <property type="entry name" value="TatD-like"/>
</dbReference>
<dbReference type="PANTHER" id="PTHR46124">
    <property type="entry name" value="D-AMINOACYL-TRNA DEACYLASE"/>
    <property type="match status" value="1"/>
</dbReference>
<gene>
    <name evidence="5" type="ORF">ABLV49_10425</name>
</gene>
<dbReference type="InterPro" id="IPR015991">
    <property type="entry name" value="TatD/YcfH-like"/>
</dbReference>
<name>A0AAU7LL66_9BURK</name>
<feature type="binding site" evidence="4">
    <location>
        <position position="211"/>
    </location>
    <ligand>
        <name>a divalent metal cation</name>
        <dbReference type="ChEBI" id="CHEBI:60240"/>
        <label>1</label>
    </ligand>
</feature>